<dbReference type="Proteomes" id="UP001597214">
    <property type="component" value="Unassembled WGS sequence"/>
</dbReference>
<dbReference type="EMBL" id="JBHUEM010000011">
    <property type="protein sequence ID" value="MFD1736726.1"/>
    <property type="molecule type" value="Genomic_DNA"/>
</dbReference>
<reference evidence="2" key="1">
    <citation type="journal article" date="2019" name="Int. J. Syst. Evol. Microbiol.">
        <title>The Global Catalogue of Microorganisms (GCM) 10K type strain sequencing project: providing services to taxonomists for standard genome sequencing and annotation.</title>
        <authorList>
            <consortium name="The Broad Institute Genomics Platform"/>
            <consortium name="The Broad Institute Genome Sequencing Center for Infectious Disease"/>
            <person name="Wu L."/>
            <person name="Ma J."/>
        </authorList>
    </citation>
    <scope>NUCLEOTIDE SEQUENCE [LARGE SCALE GENOMIC DNA]</scope>
    <source>
        <strain evidence="2">CCUG 49339</strain>
    </source>
</reference>
<sequence length="67" mass="7424">MVIQPNMKVRDVVDIWGLETTKIFQNYGIDINDKQICDSISIEILDDLIKDLNHAIGSSSSTCIEGG</sequence>
<protein>
    <submittedName>
        <fullName evidence="1">Uncharacterized protein</fullName>
    </submittedName>
</protein>
<keyword evidence="2" id="KW-1185">Reference proteome</keyword>
<accession>A0ABW4LNQ1</accession>
<proteinExistence type="predicted"/>
<evidence type="ECO:0000313" key="1">
    <source>
        <dbReference type="EMBL" id="MFD1736726.1"/>
    </source>
</evidence>
<dbReference type="RefSeq" id="WP_377927894.1">
    <property type="nucleotide sequence ID" value="NZ_JBHUEM010000011.1"/>
</dbReference>
<organism evidence="1 2">
    <name type="scientific">Bacillus salitolerans</name>
    <dbReference type="NCBI Taxonomy" id="1437434"/>
    <lineage>
        <taxon>Bacteria</taxon>
        <taxon>Bacillati</taxon>
        <taxon>Bacillota</taxon>
        <taxon>Bacilli</taxon>
        <taxon>Bacillales</taxon>
        <taxon>Bacillaceae</taxon>
        <taxon>Bacillus</taxon>
    </lineage>
</organism>
<evidence type="ECO:0000313" key="2">
    <source>
        <dbReference type="Proteomes" id="UP001597214"/>
    </source>
</evidence>
<gene>
    <name evidence="1" type="ORF">ACFSCX_09120</name>
</gene>
<name>A0ABW4LNQ1_9BACI</name>
<comment type="caution">
    <text evidence="1">The sequence shown here is derived from an EMBL/GenBank/DDBJ whole genome shotgun (WGS) entry which is preliminary data.</text>
</comment>